<dbReference type="InterPro" id="IPR033932">
    <property type="entry name" value="YtcJ-like"/>
</dbReference>
<feature type="signal peptide" evidence="1">
    <location>
        <begin position="1"/>
        <end position="31"/>
    </location>
</feature>
<protein>
    <submittedName>
        <fullName evidence="3">Amidohydrolase</fullName>
    </submittedName>
</protein>
<keyword evidence="1" id="KW-0732">Signal</keyword>
<accession>A0ABY7U235</accession>
<dbReference type="PANTHER" id="PTHR22642">
    <property type="entry name" value="IMIDAZOLONEPROPIONASE"/>
    <property type="match status" value="1"/>
</dbReference>
<geneLocation type="plasmid" evidence="3 4">
    <name>unnamed1</name>
</geneLocation>
<dbReference type="RefSeq" id="WP_273619560.1">
    <property type="nucleotide sequence ID" value="NZ_CP117418.1"/>
</dbReference>
<dbReference type="SUPFAM" id="SSF51338">
    <property type="entry name" value="Composite domain of metallo-dependent hydrolases"/>
    <property type="match status" value="1"/>
</dbReference>
<sequence length="576" mass="62326">MLHRRAGLPLSHALLSGALLISAAWALPAFAKPVPSVDLILHHGRVLTVDKAFSIRSAVAIKGERIVATGGEDLLRRYKAKKVIDLGGRTVLPGFTDTHLHPYPVAPSDIPVASAHSVAEVQAMLREKAKALGPGQWITGSQWQEANLVENRNLSRADLDAAAPDNPVWLVRAGAHSGVANSAALKIAGIDRNTPDPKSGLIEHDASGEPNGIIRESLDLVRRHIPPPTWEQMRPANIAWLKSILALGITSFFDASGSFNDEPLDKGGIANPPPTLTFRRAQALYAQMGAELPRITMYIDHPGAERLKAFGHHTGYGDAHVRLGPIGEMSVDGGFTGPTAWLLADYKGQPGFRGKGRMTDAEILELTQSAAALGWQMGVHAIGDAAIVQAVNAYAKVLDSQKLTGKDHRWFLDHFTIMPPDATMATMKSHAIAIAQQPNFLYNLEGRYEATLDDWRLAHNNAVVTPAHRFGLFMAFGSDNLPVNPMVGLYAAITRKGPSGRVHGPEEAIDRKEAIRRYTADGPYLSWEEGTKGTIEKGKYADLIVLPFDPLTAAPEVILAGKVDMTFLGGRLVYQR</sequence>
<evidence type="ECO:0000313" key="4">
    <source>
        <dbReference type="Proteomes" id="UP001218231"/>
    </source>
</evidence>
<gene>
    <name evidence="3" type="ORF">PQ457_19990</name>
</gene>
<dbReference type="PANTHER" id="PTHR22642:SF2">
    <property type="entry name" value="PROTEIN LONG AFTER FAR-RED 3"/>
    <property type="match status" value="1"/>
</dbReference>
<keyword evidence="3" id="KW-0614">Plasmid</keyword>
<dbReference type="EMBL" id="CP117418">
    <property type="protein sequence ID" value="WCT79283.1"/>
    <property type="molecule type" value="Genomic_DNA"/>
</dbReference>
<dbReference type="Proteomes" id="UP001218231">
    <property type="component" value="Plasmid unnamed1"/>
</dbReference>
<evidence type="ECO:0000256" key="1">
    <source>
        <dbReference type="SAM" id="SignalP"/>
    </source>
</evidence>
<organism evidence="3 4">
    <name type="scientific">Novosphingobium humi</name>
    <dbReference type="NCBI Taxonomy" id="2282397"/>
    <lineage>
        <taxon>Bacteria</taxon>
        <taxon>Pseudomonadati</taxon>
        <taxon>Pseudomonadota</taxon>
        <taxon>Alphaproteobacteria</taxon>
        <taxon>Sphingomonadales</taxon>
        <taxon>Sphingomonadaceae</taxon>
        <taxon>Novosphingobium</taxon>
    </lineage>
</organism>
<keyword evidence="4" id="KW-1185">Reference proteome</keyword>
<dbReference type="Gene3D" id="2.30.40.10">
    <property type="entry name" value="Urease, subunit C, domain 1"/>
    <property type="match status" value="1"/>
</dbReference>
<proteinExistence type="predicted"/>
<dbReference type="CDD" id="cd01300">
    <property type="entry name" value="YtcJ_like"/>
    <property type="match status" value="1"/>
</dbReference>
<feature type="domain" description="Amidohydrolase 3" evidence="2">
    <location>
        <begin position="82"/>
        <end position="574"/>
    </location>
</feature>
<feature type="chain" id="PRO_5046683543" evidence="1">
    <location>
        <begin position="32"/>
        <end position="576"/>
    </location>
</feature>
<name>A0ABY7U235_9SPHN</name>
<dbReference type="Gene3D" id="3.10.310.70">
    <property type="match status" value="1"/>
</dbReference>
<evidence type="ECO:0000313" key="3">
    <source>
        <dbReference type="EMBL" id="WCT79283.1"/>
    </source>
</evidence>
<dbReference type="Pfam" id="PF07969">
    <property type="entry name" value="Amidohydro_3"/>
    <property type="match status" value="1"/>
</dbReference>
<dbReference type="InterPro" id="IPR032466">
    <property type="entry name" value="Metal_Hydrolase"/>
</dbReference>
<dbReference type="InterPro" id="IPR011059">
    <property type="entry name" value="Metal-dep_hydrolase_composite"/>
</dbReference>
<dbReference type="InterPro" id="IPR013108">
    <property type="entry name" value="Amidohydro_3"/>
</dbReference>
<dbReference type="SUPFAM" id="SSF51556">
    <property type="entry name" value="Metallo-dependent hydrolases"/>
    <property type="match status" value="1"/>
</dbReference>
<evidence type="ECO:0000259" key="2">
    <source>
        <dbReference type="Pfam" id="PF07969"/>
    </source>
</evidence>
<reference evidence="3 4" key="1">
    <citation type="submission" date="2023-02" db="EMBL/GenBank/DDBJ databases">
        <title>Genome sequence of Novosphingobium humi KACC 19094.</title>
        <authorList>
            <person name="Kim S."/>
            <person name="Heo J."/>
            <person name="Kwon S.-W."/>
        </authorList>
    </citation>
    <scope>NUCLEOTIDE SEQUENCE [LARGE SCALE GENOMIC DNA]</scope>
    <source>
        <strain evidence="3 4">KACC 19094</strain>
        <plasmid evidence="3 4">unnamed1</plasmid>
    </source>
</reference>
<dbReference type="Gene3D" id="3.20.20.140">
    <property type="entry name" value="Metal-dependent hydrolases"/>
    <property type="match status" value="1"/>
</dbReference>